<keyword evidence="2" id="KW-1185">Reference proteome</keyword>
<evidence type="ECO:0000313" key="1">
    <source>
        <dbReference type="EMBL" id="PWN49455.1"/>
    </source>
</evidence>
<gene>
    <name evidence="1" type="ORF">IE53DRAFT_369752</name>
</gene>
<reference evidence="1 2" key="1">
    <citation type="journal article" date="2018" name="Mol. Biol. Evol.">
        <title>Broad Genomic Sampling Reveals a Smut Pathogenic Ancestry of the Fungal Clade Ustilaginomycotina.</title>
        <authorList>
            <person name="Kijpornyongpan T."/>
            <person name="Mondo S.J."/>
            <person name="Barry K."/>
            <person name="Sandor L."/>
            <person name="Lee J."/>
            <person name="Lipzen A."/>
            <person name="Pangilinan J."/>
            <person name="LaButti K."/>
            <person name="Hainaut M."/>
            <person name="Henrissat B."/>
            <person name="Grigoriev I.V."/>
            <person name="Spatafora J.W."/>
            <person name="Aime M.C."/>
        </authorList>
    </citation>
    <scope>NUCLEOTIDE SEQUENCE [LARGE SCALE GENOMIC DNA]</scope>
    <source>
        <strain evidence="1 2">SA 807</strain>
    </source>
</reference>
<evidence type="ECO:0000313" key="2">
    <source>
        <dbReference type="Proteomes" id="UP000245626"/>
    </source>
</evidence>
<sequence>MEADGSVKGMLLLVFIHGFKGSSETTFEDFPSRLSHLLRETYPSLVVEPLVYPTYDTRGSLSSAVENFTDWLTSQCLTLESKPLMEQGTGNVLQDSGRGLGMGSVKVVLVGHSMGGLVAVDATLGIARNGFGTGTAPSPPSPPSTSSNHTAAPRANPLWPRVCGVIAYDTPYFGVHPNVFKNSLNKWTGYVQTAQSLGTMFAPLGVGLAAKWGSQKKEEAEAGKMRNGAKVGDDTVNPDRDSTNSAWGKWSKLVSDLGSTSGTNPAAGVSSSSTTPSSSSSTTARTATATRPTADSKATKSSSNWGNALLATGAIALAGGAATAYMNRDKIDGAYGWVSDHMLFVSNLWDDKAMKRRLDDIVQLQQVLFHCYYTRLPAKPARGENERTFVILPERRAKSAQFFTPMDNTRASDEVDAHISMFNPKGNPLYFDLGLRSAALIGLCLENEQEFGDQSRSQAQTSQPPEEEKGLRMGDEGLKREKEQEDEILKRQGEVES</sequence>
<dbReference type="EMBL" id="KZ820048">
    <property type="protein sequence ID" value="PWN49455.1"/>
    <property type="molecule type" value="Genomic_DNA"/>
</dbReference>
<proteinExistence type="predicted"/>
<accession>A0ACD0NUP3</accession>
<name>A0ACD0NUP3_9BASI</name>
<protein>
    <submittedName>
        <fullName evidence="1">Uncharacterized protein</fullName>
    </submittedName>
</protein>
<organism evidence="1 2">
    <name type="scientific">Violaceomyces palustris</name>
    <dbReference type="NCBI Taxonomy" id="1673888"/>
    <lineage>
        <taxon>Eukaryota</taxon>
        <taxon>Fungi</taxon>
        <taxon>Dikarya</taxon>
        <taxon>Basidiomycota</taxon>
        <taxon>Ustilaginomycotina</taxon>
        <taxon>Ustilaginomycetes</taxon>
        <taxon>Violaceomycetales</taxon>
        <taxon>Violaceomycetaceae</taxon>
        <taxon>Violaceomyces</taxon>
    </lineage>
</organism>
<dbReference type="Proteomes" id="UP000245626">
    <property type="component" value="Unassembled WGS sequence"/>
</dbReference>